<gene>
    <name evidence="2" type="ORF">TTHERM_001035551</name>
</gene>
<dbReference type="RefSeq" id="XP_012656449.1">
    <property type="nucleotide sequence ID" value="XM_012800995.1"/>
</dbReference>
<accession>W7X3L0</accession>
<keyword evidence="3" id="KW-1185">Reference proteome</keyword>
<evidence type="ECO:0000313" key="3">
    <source>
        <dbReference type="Proteomes" id="UP000009168"/>
    </source>
</evidence>
<evidence type="ECO:0000256" key="1">
    <source>
        <dbReference type="SAM" id="Coils"/>
    </source>
</evidence>
<evidence type="ECO:0000313" key="2">
    <source>
        <dbReference type="EMBL" id="EWS71008.1"/>
    </source>
</evidence>
<dbReference type="AlphaFoldDB" id="W7X3L0"/>
<dbReference type="KEGG" id="tet:TTHERM_001035551"/>
<keyword evidence="1" id="KW-0175">Coiled coil</keyword>
<organism evidence="2 3">
    <name type="scientific">Tetrahymena thermophila (strain SB210)</name>
    <dbReference type="NCBI Taxonomy" id="312017"/>
    <lineage>
        <taxon>Eukaryota</taxon>
        <taxon>Sar</taxon>
        <taxon>Alveolata</taxon>
        <taxon>Ciliophora</taxon>
        <taxon>Intramacronucleata</taxon>
        <taxon>Oligohymenophorea</taxon>
        <taxon>Hymenostomatida</taxon>
        <taxon>Tetrahymenina</taxon>
        <taxon>Tetrahymenidae</taxon>
        <taxon>Tetrahymena</taxon>
    </lineage>
</organism>
<feature type="coiled-coil region" evidence="1">
    <location>
        <begin position="24"/>
        <end position="82"/>
    </location>
</feature>
<dbReference type="Proteomes" id="UP000009168">
    <property type="component" value="Unassembled WGS sequence"/>
</dbReference>
<name>W7X3L0_TETTS</name>
<dbReference type="EMBL" id="GG662225">
    <property type="protein sequence ID" value="EWS71008.1"/>
    <property type="molecule type" value="Genomic_DNA"/>
</dbReference>
<proteinExistence type="predicted"/>
<dbReference type="InParanoid" id="W7X3L0"/>
<dbReference type="GeneID" id="24441491"/>
<sequence length="105" mass="12507">MDYDSLANLKQTVITLKSERENIFQRYNNEKKLLDQKNSEIQQKEAVIKQKKVIVQDLKKRLQDYEKLLQESEQTVFNIKETTDRLSVALLAESEQIKNMLQDYQ</sequence>
<protein>
    <submittedName>
        <fullName evidence="2">Uncharacterized protein</fullName>
    </submittedName>
</protein>
<reference evidence="3" key="1">
    <citation type="journal article" date="2006" name="PLoS Biol.">
        <title>Macronuclear genome sequence of the ciliate Tetrahymena thermophila, a model eukaryote.</title>
        <authorList>
            <person name="Eisen J.A."/>
            <person name="Coyne R.S."/>
            <person name="Wu M."/>
            <person name="Wu D."/>
            <person name="Thiagarajan M."/>
            <person name="Wortman J.R."/>
            <person name="Badger J.H."/>
            <person name="Ren Q."/>
            <person name="Amedeo P."/>
            <person name="Jones K.M."/>
            <person name="Tallon L.J."/>
            <person name="Delcher A.L."/>
            <person name="Salzberg S.L."/>
            <person name="Silva J.C."/>
            <person name="Haas B.J."/>
            <person name="Majoros W.H."/>
            <person name="Farzad M."/>
            <person name="Carlton J.M."/>
            <person name="Smith R.K. Jr."/>
            <person name="Garg J."/>
            <person name="Pearlman R.E."/>
            <person name="Karrer K.M."/>
            <person name="Sun L."/>
            <person name="Manning G."/>
            <person name="Elde N.C."/>
            <person name="Turkewitz A.P."/>
            <person name="Asai D.J."/>
            <person name="Wilkes D.E."/>
            <person name="Wang Y."/>
            <person name="Cai H."/>
            <person name="Collins K."/>
            <person name="Stewart B.A."/>
            <person name="Lee S.R."/>
            <person name="Wilamowska K."/>
            <person name="Weinberg Z."/>
            <person name="Ruzzo W.L."/>
            <person name="Wloga D."/>
            <person name="Gaertig J."/>
            <person name="Frankel J."/>
            <person name="Tsao C.-C."/>
            <person name="Gorovsky M.A."/>
            <person name="Keeling P.J."/>
            <person name="Waller R.F."/>
            <person name="Patron N.J."/>
            <person name="Cherry J.M."/>
            <person name="Stover N.A."/>
            <person name="Krieger C.J."/>
            <person name="del Toro C."/>
            <person name="Ryder H.F."/>
            <person name="Williamson S.C."/>
            <person name="Barbeau R.A."/>
            <person name="Hamilton E.P."/>
            <person name="Orias E."/>
        </authorList>
    </citation>
    <scope>NUCLEOTIDE SEQUENCE [LARGE SCALE GENOMIC DNA]</scope>
    <source>
        <strain evidence="3">SB210</strain>
    </source>
</reference>